<evidence type="ECO:0000256" key="3">
    <source>
        <dbReference type="ARBA" id="ARBA00023163"/>
    </source>
</evidence>
<dbReference type="Pfam" id="PF07729">
    <property type="entry name" value="FCD"/>
    <property type="match status" value="1"/>
</dbReference>
<evidence type="ECO:0000259" key="4">
    <source>
        <dbReference type="PROSITE" id="PS50949"/>
    </source>
</evidence>
<keyword evidence="5" id="KW-0614">Plasmid</keyword>
<dbReference type="SUPFAM" id="SSF46785">
    <property type="entry name" value="Winged helix' DNA-binding domain"/>
    <property type="match status" value="1"/>
</dbReference>
<dbReference type="eggNOG" id="COG1802">
    <property type="taxonomic scope" value="Bacteria"/>
</dbReference>
<dbReference type="HOGENOM" id="CLU_017584_5_5_11"/>
<feature type="domain" description="HTH gntR-type" evidence="4">
    <location>
        <begin position="23"/>
        <end position="90"/>
    </location>
</feature>
<sequence length="250" mass="27769">MVKGARASGDGRSRGRLGRLEQGSLSERAYGAIRSSIISGRFAPGERLVEEALAEDLGVSRAPVREAFRKLADERLVEERPRHGTYVREFTAKDFVDIYNLLSAIESLAVRLIVREKAPLEPLRRIVDRMAEAAREGDLPRVVEIELEFHRSLCSAADNEHLDNVFRLLSGLVGMALSLDDATYEDVKDIAAEHYPLLEAIEEAAKTGEEERAVFAIRSHIRASLGEVMRRLGGDPSDVLYPLVYPEGTD</sequence>
<organism evidence="5 7">
    <name type="scientific">Rubrobacter radiotolerans</name>
    <name type="common">Arthrobacter radiotolerans</name>
    <dbReference type="NCBI Taxonomy" id="42256"/>
    <lineage>
        <taxon>Bacteria</taxon>
        <taxon>Bacillati</taxon>
        <taxon>Actinomycetota</taxon>
        <taxon>Rubrobacteria</taxon>
        <taxon>Rubrobacterales</taxon>
        <taxon>Rubrobacteraceae</taxon>
        <taxon>Rubrobacter</taxon>
    </lineage>
</organism>
<dbReference type="EMBL" id="CP007516">
    <property type="protein sequence ID" value="AHY48253.1"/>
    <property type="molecule type" value="Genomic_DNA"/>
</dbReference>
<dbReference type="InterPro" id="IPR011711">
    <property type="entry name" value="GntR_C"/>
</dbReference>
<dbReference type="GO" id="GO:0003677">
    <property type="term" value="F:DNA binding"/>
    <property type="evidence" value="ECO:0007669"/>
    <property type="project" value="UniProtKB-KW"/>
</dbReference>
<geneLocation type="plasmid" evidence="5">
    <name>2</name>
</geneLocation>
<evidence type="ECO:0000313" key="6">
    <source>
        <dbReference type="EMBL" id="MDX5895526.1"/>
    </source>
</evidence>
<dbReference type="InterPro" id="IPR036388">
    <property type="entry name" value="WH-like_DNA-bd_sf"/>
</dbReference>
<dbReference type="InterPro" id="IPR008920">
    <property type="entry name" value="TF_FadR/GntR_C"/>
</dbReference>
<dbReference type="PANTHER" id="PTHR43537:SF45">
    <property type="entry name" value="GNTR FAMILY REGULATORY PROTEIN"/>
    <property type="match status" value="1"/>
</dbReference>
<dbReference type="GO" id="GO:0003700">
    <property type="term" value="F:DNA-binding transcription factor activity"/>
    <property type="evidence" value="ECO:0007669"/>
    <property type="project" value="InterPro"/>
</dbReference>
<reference evidence="5 7" key="1">
    <citation type="submission" date="2014-03" db="EMBL/GenBank/DDBJ databases">
        <title>Complete genome sequence of the Radio-Resistant Rubrobacter radiotolerans RSPS-4.</title>
        <authorList>
            <person name="Egas C.C."/>
            <person name="Barroso C.C."/>
            <person name="Froufe H.J.C."/>
            <person name="Pacheco J.J."/>
            <person name="Albuquerque L.L."/>
            <person name="da Costa M.M.S."/>
        </authorList>
    </citation>
    <scope>NUCLEOTIDE SEQUENCE [LARGE SCALE GENOMIC DNA]</scope>
    <source>
        <strain evidence="5 7">RSPS-4</strain>
        <plasmid evidence="5 7">2</plasmid>
    </source>
</reference>
<dbReference type="Gene3D" id="1.10.10.10">
    <property type="entry name" value="Winged helix-like DNA-binding domain superfamily/Winged helix DNA-binding domain"/>
    <property type="match status" value="1"/>
</dbReference>
<dbReference type="SMART" id="SM00895">
    <property type="entry name" value="FCD"/>
    <property type="match status" value="1"/>
</dbReference>
<name>A0A023X7E0_RUBRA</name>
<dbReference type="PATRIC" id="fig|42256.3.peg.3019"/>
<dbReference type="Pfam" id="PF00392">
    <property type="entry name" value="GntR"/>
    <property type="match status" value="1"/>
</dbReference>
<dbReference type="Gene3D" id="1.20.120.530">
    <property type="entry name" value="GntR ligand-binding domain-like"/>
    <property type="match status" value="1"/>
</dbReference>
<gene>
    <name evidence="5" type="ORF">RradSPS_2970</name>
    <name evidence="6" type="ORF">SIL72_15970</name>
</gene>
<evidence type="ECO:0000313" key="5">
    <source>
        <dbReference type="EMBL" id="AHY48253.1"/>
    </source>
</evidence>
<dbReference type="SUPFAM" id="SSF48008">
    <property type="entry name" value="GntR ligand-binding domain-like"/>
    <property type="match status" value="1"/>
</dbReference>
<dbReference type="EMBL" id="JAWXXX010000003">
    <property type="protein sequence ID" value="MDX5895526.1"/>
    <property type="molecule type" value="Genomic_DNA"/>
</dbReference>
<dbReference type="InterPro" id="IPR000524">
    <property type="entry name" value="Tscrpt_reg_HTH_GntR"/>
</dbReference>
<evidence type="ECO:0000256" key="2">
    <source>
        <dbReference type="ARBA" id="ARBA00023125"/>
    </source>
</evidence>
<dbReference type="Proteomes" id="UP000025229">
    <property type="component" value="Plasmid 2"/>
</dbReference>
<dbReference type="SMART" id="SM00345">
    <property type="entry name" value="HTH_GNTR"/>
    <property type="match status" value="1"/>
</dbReference>
<keyword evidence="2" id="KW-0238">DNA-binding</keyword>
<protein>
    <submittedName>
        <fullName evidence="6">GntR family transcriptional regulator</fullName>
    </submittedName>
    <submittedName>
        <fullName evidence="5">Transcriptional regulators</fullName>
    </submittedName>
</protein>
<evidence type="ECO:0000256" key="1">
    <source>
        <dbReference type="ARBA" id="ARBA00023015"/>
    </source>
</evidence>
<keyword evidence="1" id="KW-0805">Transcription regulation</keyword>
<keyword evidence="7" id="KW-1185">Reference proteome</keyword>
<proteinExistence type="predicted"/>
<keyword evidence="3" id="KW-0804">Transcription</keyword>
<dbReference type="KEGG" id="rrd:RradSPS_2970"/>
<dbReference type="Proteomes" id="UP001281130">
    <property type="component" value="Unassembled WGS sequence"/>
</dbReference>
<dbReference type="InterPro" id="IPR036390">
    <property type="entry name" value="WH_DNA-bd_sf"/>
</dbReference>
<evidence type="ECO:0000313" key="7">
    <source>
        <dbReference type="Proteomes" id="UP000025229"/>
    </source>
</evidence>
<dbReference type="PANTHER" id="PTHR43537">
    <property type="entry name" value="TRANSCRIPTIONAL REGULATOR, GNTR FAMILY"/>
    <property type="match status" value="1"/>
</dbReference>
<accession>A0A023X7E0</accession>
<dbReference type="CDD" id="cd07377">
    <property type="entry name" value="WHTH_GntR"/>
    <property type="match status" value="1"/>
</dbReference>
<dbReference type="PROSITE" id="PS50949">
    <property type="entry name" value="HTH_GNTR"/>
    <property type="match status" value="1"/>
</dbReference>
<reference evidence="6" key="2">
    <citation type="submission" date="2023-11" db="EMBL/GenBank/DDBJ databases">
        <title>MicrobeMod: A computational toolkit for identifying prokaryotic methylation and restriction-modification with nanopore sequencing.</title>
        <authorList>
            <person name="Crits-Christoph A."/>
            <person name="Kang S.C."/>
            <person name="Lee H."/>
            <person name="Ostrov N."/>
        </authorList>
    </citation>
    <scope>NUCLEOTIDE SEQUENCE</scope>
    <source>
        <strain evidence="6">ATCC 51242</strain>
    </source>
</reference>
<dbReference type="AlphaFoldDB" id="A0A023X7E0"/>
<dbReference type="RefSeq" id="WP_051590051.1">
    <property type="nucleotide sequence ID" value="NZ_CP007516.1"/>
</dbReference>